<dbReference type="Pfam" id="PF03235">
    <property type="entry name" value="GmrSD_N"/>
    <property type="match status" value="1"/>
</dbReference>
<sequence length="718" mass="84534">MLTFWDLINDYQIKIPIIQRDYAQGRTDAKSSDIRDLLLEHLKEALNETRYVDFDFIYGTVNGVENEKVLIPLDGQQRLTTLFLLHWYFNVKEEADLQETLSNFSYETRISARDFTRSLVKEWIGFEDIENEVLSKIIIEKKWFHYHWLQDPTVQAMLVMLDSIHERFKNLEREIIPLLTSEDSPITFQFLELKEFGMGDELYIKMNARGKPLSTFENFKAQFEQILEQAGFKDRSKDFSFMLDKEWTDLLWEYRSTSHTIDEAFVELFSFLTTSLAIKDSSFRNPHIFSEPFVKQSELKSIYQKEVNIEFLFESLSLWSSRDEIHKEFKEIAEKISLFTPRHQLLDACINGELSLPERIYLYIIFQKKLHGQEADIPATLRIIRNLVQRVRQVNNGQFNSNLRFDTLGPIFRTIDKLIETNLPAYEAILSFKSVEGFTDTSWEQEKEKAQFIKENPQLKDSLFELEDLPLFKGAIHQLLPIFKQYPYETLMFTKALLQLPDELVSRAMLTIDDYSIQLGWSNLGPRYVFGGSYYREFIWTNNNDLTELFSTLYTLLIESPLKSVEEKLIHVIEHNNEWDPTSWAYYFVKYPAMLKGRKLLYVYEDEEKYAIERLTGANLQADHINPFYEAVINEIDDTDICSYGSSSVRLSEKSRLRTKFGIEFDISEGKWTYKGNEEIAKELDKYVDTIKETDLVQQGVLLVRYAYDQSKALKVAQ</sequence>
<evidence type="ECO:0000313" key="2">
    <source>
        <dbReference type="EMBL" id="MBS8266425.1"/>
    </source>
</evidence>
<dbReference type="EMBL" id="QTKX01000003">
    <property type="protein sequence ID" value="MBS8266425.1"/>
    <property type="molecule type" value="Genomic_DNA"/>
</dbReference>
<comment type="caution">
    <text evidence="2">The sequence shown here is derived from an EMBL/GenBank/DDBJ whole genome shotgun (WGS) entry which is preliminary data.</text>
</comment>
<dbReference type="AlphaFoldDB" id="A0A944GZ36"/>
<dbReference type="InterPro" id="IPR004919">
    <property type="entry name" value="GmrSD_N"/>
</dbReference>
<reference evidence="2 3" key="1">
    <citation type="journal article" date="2021" name="Microorganisms">
        <title>Bacterial Dimethylsulfoniopropionate Biosynthesis in the East China Sea.</title>
        <authorList>
            <person name="Liu J."/>
            <person name="Zhang Y."/>
            <person name="Liu J."/>
            <person name="Zhong H."/>
            <person name="Williams B.T."/>
            <person name="Zheng Y."/>
            <person name="Curson A.R.J."/>
            <person name="Sun C."/>
            <person name="Sun H."/>
            <person name="Song D."/>
            <person name="Wagner Mackenzie B."/>
            <person name="Bermejo Martinez A."/>
            <person name="Todd J.D."/>
            <person name="Zhang X.H."/>
        </authorList>
    </citation>
    <scope>NUCLEOTIDE SEQUENCE [LARGE SCALE GENOMIC DNA]</scope>
    <source>
        <strain evidence="2 3">ESS08</strain>
    </source>
</reference>
<organism evidence="2 3">
    <name type="scientific">Mesobacillus boroniphilus</name>
    <dbReference type="NCBI Taxonomy" id="308892"/>
    <lineage>
        <taxon>Bacteria</taxon>
        <taxon>Bacillati</taxon>
        <taxon>Bacillota</taxon>
        <taxon>Bacilli</taxon>
        <taxon>Bacillales</taxon>
        <taxon>Bacillaceae</taxon>
        <taxon>Mesobacillus</taxon>
    </lineage>
</organism>
<proteinExistence type="predicted"/>
<gene>
    <name evidence="2" type="ORF">DYI25_18540</name>
</gene>
<accession>A0A944GZ36</accession>
<keyword evidence="3" id="KW-1185">Reference proteome</keyword>
<dbReference type="Proteomes" id="UP000761411">
    <property type="component" value="Unassembled WGS sequence"/>
</dbReference>
<name>A0A944GZ36_9BACI</name>
<dbReference type="RefSeq" id="WP_213371731.1">
    <property type="nucleotide sequence ID" value="NZ_QTKX01000003.1"/>
</dbReference>
<protein>
    <submittedName>
        <fullName evidence="2">DUF262 domain-containing protein</fullName>
    </submittedName>
</protein>
<evidence type="ECO:0000313" key="3">
    <source>
        <dbReference type="Proteomes" id="UP000761411"/>
    </source>
</evidence>
<feature type="domain" description="GmrSD restriction endonucleases N-terminal" evidence="1">
    <location>
        <begin position="5"/>
        <end position="223"/>
    </location>
</feature>
<evidence type="ECO:0000259" key="1">
    <source>
        <dbReference type="Pfam" id="PF03235"/>
    </source>
</evidence>